<dbReference type="Proteomes" id="UP000011083">
    <property type="component" value="Unassembled WGS sequence"/>
</dbReference>
<feature type="region of interest" description="Disordered" evidence="2">
    <location>
        <begin position="98"/>
        <end position="123"/>
    </location>
</feature>
<dbReference type="GeneID" id="14912596"/>
<dbReference type="AlphaFoldDB" id="L8GH27"/>
<evidence type="ECO:0000313" key="4">
    <source>
        <dbReference type="Proteomes" id="UP000011083"/>
    </source>
</evidence>
<protein>
    <submittedName>
        <fullName evidence="3">Uncharacterized protein</fullName>
    </submittedName>
</protein>
<feature type="coiled-coil region" evidence="1">
    <location>
        <begin position="24"/>
        <end position="58"/>
    </location>
</feature>
<proteinExistence type="predicted"/>
<dbReference type="SUPFAM" id="SSF58113">
    <property type="entry name" value="Apolipoprotein A-I"/>
    <property type="match status" value="1"/>
</dbReference>
<evidence type="ECO:0000256" key="2">
    <source>
        <dbReference type="SAM" id="MobiDB-lite"/>
    </source>
</evidence>
<keyword evidence="4" id="KW-1185">Reference proteome</keyword>
<accession>L8GH27</accession>
<name>L8GH27_ACACF</name>
<evidence type="ECO:0000256" key="1">
    <source>
        <dbReference type="SAM" id="Coils"/>
    </source>
</evidence>
<sequence>MSVKREWAILEDATNKFTVAKRLKTAVEEDRDELKATVTRLCDEIHEAKAKMAEVKKLFSKHVEDLQDKVITLSADLDALSEGNRSFLDALGEAAAEVSEQDEQALDPNERRKELYLDPPSAQ</sequence>
<reference evidence="3 4" key="1">
    <citation type="journal article" date="2013" name="Genome Biol.">
        <title>Genome of Acanthamoeba castellanii highlights extensive lateral gene transfer and early evolution of tyrosine kinase signaling.</title>
        <authorList>
            <person name="Clarke M."/>
            <person name="Lohan A.J."/>
            <person name="Liu B."/>
            <person name="Lagkouvardos I."/>
            <person name="Roy S."/>
            <person name="Zafar N."/>
            <person name="Bertelli C."/>
            <person name="Schilde C."/>
            <person name="Kianianmomeni A."/>
            <person name="Burglin T.R."/>
            <person name="Frech C."/>
            <person name="Turcotte B."/>
            <person name="Kopec K.O."/>
            <person name="Synnott J.M."/>
            <person name="Choo C."/>
            <person name="Paponov I."/>
            <person name="Finkler A."/>
            <person name="Soon Heng Tan C."/>
            <person name="Hutchins A.P."/>
            <person name="Weinmeier T."/>
            <person name="Rattei T."/>
            <person name="Chu J.S."/>
            <person name="Gimenez G."/>
            <person name="Irimia M."/>
            <person name="Rigden D.J."/>
            <person name="Fitzpatrick D.A."/>
            <person name="Lorenzo-Morales J."/>
            <person name="Bateman A."/>
            <person name="Chiu C.H."/>
            <person name="Tang P."/>
            <person name="Hegemann P."/>
            <person name="Fromm H."/>
            <person name="Raoult D."/>
            <person name="Greub G."/>
            <person name="Miranda-Saavedra D."/>
            <person name="Chen N."/>
            <person name="Nash P."/>
            <person name="Ginger M.L."/>
            <person name="Horn M."/>
            <person name="Schaap P."/>
            <person name="Caler L."/>
            <person name="Loftus B."/>
        </authorList>
    </citation>
    <scope>NUCLEOTIDE SEQUENCE [LARGE SCALE GENOMIC DNA]</scope>
    <source>
        <strain evidence="3 4">Neff</strain>
    </source>
</reference>
<gene>
    <name evidence="3" type="ORF">ACA1_014230</name>
</gene>
<keyword evidence="1" id="KW-0175">Coiled coil</keyword>
<organism evidence="3 4">
    <name type="scientific">Acanthamoeba castellanii (strain ATCC 30010 / Neff)</name>
    <dbReference type="NCBI Taxonomy" id="1257118"/>
    <lineage>
        <taxon>Eukaryota</taxon>
        <taxon>Amoebozoa</taxon>
        <taxon>Discosea</taxon>
        <taxon>Longamoebia</taxon>
        <taxon>Centramoebida</taxon>
        <taxon>Acanthamoebidae</taxon>
        <taxon>Acanthamoeba</taxon>
    </lineage>
</organism>
<evidence type="ECO:0000313" key="3">
    <source>
        <dbReference type="EMBL" id="ELR12114.1"/>
    </source>
</evidence>
<dbReference type="VEuPathDB" id="AmoebaDB:ACA1_014230"/>
<dbReference type="RefSeq" id="XP_004334127.1">
    <property type="nucleotide sequence ID" value="XM_004334079.1"/>
</dbReference>
<dbReference type="KEGG" id="acan:ACA1_014230"/>
<dbReference type="EMBL" id="KB008130">
    <property type="protein sequence ID" value="ELR12114.1"/>
    <property type="molecule type" value="Genomic_DNA"/>
</dbReference>